<proteinExistence type="predicted"/>
<dbReference type="OrthoDB" id="5148029at2"/>
<dbReference type="EMBL" id="CP021383">
    <property type="protein sequence ID" value="ARU53363.1"/>
    <property type="molecule type" value="Genomic_DNA"/>
</dbReference>
<sequence>MGVVVAVGWVIAGCTGGGGPGPSPSFDEPVVPSPSESESESSEPSPTETGPAKPERPAAMDRDDGEGAAAAAEYFFALVPYVIATGDTAEWDAMSWEDSCEFCATIRDRAVDGQESGDTSTGAVVELSRPEIGAFDDFGGGYPVLFDFEQSPYSRVARDGSVVAEDDGGTGRIQIDMHHSDDGWVVLGVSAAS</sequence>
<organism evidence="3 4">
    <name type="scientific">Cellulosimicrobium cellulans</name>
    <name type="common">Arthrobacter luteus</name>
    <dbReference type="NCBI Taxonomy" id="1710"/>
    <lineage>
        <taxon>Bacteria</taxon>
        <taxon>Bacillati</taxon>
        <taxon>Actinomycetota</taxon>
        <taxon>Actinomycetes</taxon>
        <taxon>Micrococcales</taxon>
        <taxon>Promicromonosporaceae</taxon>
        <taxon>Cellulosimicrobium</taxon>
    </lineage>
</organism>
<evidence type="ECO:0000256" key="1">
    <source>
        <dbReference type="SAM" id="MobiDB-lite"/>
    </source>
</evidence>
<evidence type="ECO:0000313" key="3">
    <source>
        <dbReference type="EMBL" id="ARU53363.1"/>
    </source>
</evidence>
<protein>
    <recommendedName>
        <fullName evidence="2">DUF6318 domain-containing protein</fullName>
    </recommendedName>
</protein>
<feature type="domain" description="DUF6318" evidence="2">
    <location>
        <begin position="52"/>
        <end position="188"/>
    </location>
</feature>
<reference evidence="3 4" key="1">
    <citation type="submission" date="2017-05" db="EMBL/GenBank/DDBJ databases">
        <authorList>
            <person name="Song R."/>
            <person name="Chenine A.L."/>
            <person name="Ruprecht R.M."/>
        </authorList>
    </citation>
    <scope>NUCLEOTIDE SEQUENCE [LARGE SCALE GENOMIC DNA]</scope>
    <source>
        <strain evidence="3 4">PSBB019</strain>
    </source>
</reference>
<dbReference type="Pfam" id="PF19843">
    <property type="entry name" value="DUF6318"/>
    <property type="match status" value="1"/>
</dbReference>
<dbReference type="RefSeq" id="WP_087472276.1">
    <property type="nucleotide sequence ID" value="NZ_CP021383.1"/>
</dbReference>
<feature type="region of interest" description="Disordered" evidence="1">
    <location>
        <begin position="14"/>
        <end position="65"/>
    </location>
</feature>
<evidence type="ECO:0000259" key="2">
    <source>
        <dbReference type="Pfam" id="PF19843"/>
    </source>
</evidence>
<feature type="compositionally biased region" description="Basic and acidic residues" evidence="1">
    <location>
        <begin position="53"/>
        <end position="62"/>
    </location>
</feature>
<gene>
    <name evidence="3" type="ORF">CBR64_19945</name>
</gene>
<dbReference type="Proteomes" id="UP000196228">
    <property type="component" value="Chromosome"/>
</dbReference>
<accession>A0A1Y0I1T9</accession>
<evidence type="ECO:0000313" key="4">
    <source>
        <dbReference type="Proteomes" id="UP000196228"/>
    </source>
</evidence>
<name>A0A1Y0I1T9_CELCE</name>
<dbReference type="AlphaFoldDB" id="A0A1Y0I1T9"/>
<dbReference type="KEGG" id="cceu:CBR64_19945"/>
<feature type="compositionally biased region" description="Low complexity" evidence="1">
    <location>
        <begin position="24"/>
        <end position="46"/>
    </location>
</feature>
<dbReference type="InterPro" id="IPR046281">
    <property type="entry name" value="DUF6318"/>
</dbReference>